<dbReference type="AlphaFoldDB" id="A0A4R2RCG2"/>
<keyword evidence="3" id="KW-1003">Cell membrane</keyword>
<evidence type="ECO:0000256" key="4">
    <source>
        <dbReference type="ARBA" id="ARBA00022692"/>
    </source>
</evidence>
<evidence type="ECO:0000256" key="5">
    <source>
        <dbReference type="ARBA" id="ARBA00022989"/>
    </source>
</evidence>
<evidence type="ECO:0000259" key="8">
    <source>
        <dbReference type="Pfam" id="PF03458"/>
    </source>
</evidence>
<evidence type="ECO:0000256" key="2">
    <source>
        <dbReference type="ARBA" id="ARBA00008193"/>
    </source>
</evidence>
<name>A0A4R2RCG2_9RHOB</name>
<dbReference type="OrthoDB" id="9791874at2"/>
<comment type="caution">
    <text evidence="9">The sequence shown here is derived from an EMBL/GenBank/DDBJ whole genome shotgun (WGS) entry which is preliminary data.</text>
</comment>
<dbReference type="PANTHER" id="PTHR30506:SF3">
    <property type="entry name" value="UPF0126 INNER MEMBRANE PROTEIN YADS-RELATED"/>
    <property type="match status" value="1"/>
</dbReference>
<sequence length="210" mass="22293">MIPYIAWFDYAGVALFAATGALTASRKQLDIMGFFFLAILTGVGGGTVRDLILDVPVFWVQQQAYLVVCMATAVGVYFTAHLVESRYHVLLWLDAVALSVYAVVGAHKGLQLTGSPFVAIMTGAMTGTLGGILRDVLAGEPNAVTHKEIYITATVLGAASYVVMRMAGFPVFADAAIGGLVAFTARAGAIRFGWAMPPYRSRPGRPADMP</sequence>
<dbReference type="RefSeq" id="WP_132951256.1">
    <property type="nucleotide sequence ID" value="NZ_SLXU01000006.1"/>
</dbReference>
<evidence type="ECO:0000256" key="6">
    <source>
        <dbReference type="ARBA" id="ARBA00023136"/>
    </source>
</evidence>
<keyword evidence="5 7" id="KW-1133">Transmembrane helix</keyword>
<evidence type="ECO:0000256" key="1">
    <source>
        <dbReference type="ARBA" id="ARBA00004651"/>
    </source>
</evidence>
<keyword evidence="4 7" id="KW-0812">Transmembrane</keyword>
<evidence type="ECO:0000313" key="10">
    <source>
        <dbReference type="Proteomes" id="UP000295050"/>
    </source>
</evidence>
<evidence type="ECO:0000313" key="9">
    <source>
        <dbReference type="EMBL" id="TCP61070.1"/>
    </source>
</evidence>
<feature type="transmembrane region" description="Helical" evidence="7">
    <location>
        <begin position="64"/>
        <end position="83"/>
    </location>
</feature>
<gene>
    <name evidence="9" type="ORF">EV663_10616</name>
</gene>
<dbReference type="GO" id="GO:0005886">
    <property type="term" value="C:plasma membrane"/>
    <property type="evidence" value="ECO:0007669"/>
    <property type="project" value="UniProtKB-SubCell"/>
</dbReference>
<organism evidence="9 10">
    <name type="scientific">Rhodovulum bhavnagarense</name>
    <dbReference type="NCBI Taxonomy" id="992286"/>
    <lineage>
        <taxon>Bacteria</taxon>
        <taxon>Pseudomonadati</taxon>
        <taxon>Pseudomonadota</taxon>
        <taxon>Alphaproteobacteria</taxon>
        <taxon>Rhodobacterales</taxon>
        <taxon>Paracoccaceae</taxon>
        <taxon>Rhodovulum</taxon>
    </lineage>
</organism>
<dbReference type="PANTHER" id="PTHR30506">
    <property type="entry name" value="INNER MEMBRANE PROTEIN"/>
    <property type="match status" value="1"/>
</dbReference>
<comment type="subcellular location">
    <subcellularLocation>
        <location evidence="1">Cell membrane</location>
        <topology evidence="1">Multi-pass membrane protein</topology>
    </subcellularLocation>
</comment>
<dbReference type="Proteomes" id="UP000295050">
    <property type="component" value="Unassembled WGS sequence"/>
</dbReference>
<dbReference type="InterPro" id="IPR005115">
    <property type="entry name" value="Gly_transporter"/>
</dbReference>
<accession>A0A4R2RCG2</accession>
<dbReference type="EMBL" id="SLXU01000006">
    <property type="protein sequence ID" value="TCP61070.1"/>
    <property type="molecule type" value="Genomic_DNA"/>
</dbReference>
<evidence type="ECO:0000256" key="3">
    <source>
        <dbReference type="ARBA" id="ARBA00022475"/>
    </source>
</evidence>
<feature type="transmembrane region" description="Helical" evidence="7">
    <location>
        <begin position="90"/>
        <end position="110"/>
    </location>
</feature>
<feature type="transmembrane region" description="Helical" evidence="7">
    <location>
        <begin position="31"/>
        <end position="52"/>
    </location>
</feature>
<evidence type="ECO:0000256" key="7">
    <source>
        <dbReference type="SAM" id="Phobius"/>
    </source>
</evidence>
<feature type="domain" description="Glycine transporter" evidence="8">
    <location>
        <begin position="7"/>
        <end position="80"/>
    </location>
</feature>
<proteinExistence type="inferred from homology"/>
<dbReference type="Pfam" id="PF03458">
    <property type="entry name" value="Gly_transporter"/>
    <property type="match status" value="2"/>
</dbReference>
<feature type="transmembrane region" description="Helical" evidence="7">
    <location>
        <begin position="116"/>
        <end position="137"/>
    </location>
</feature>
<feature type="transmembrane region" description="Helical" evidence="7">
    <location>
        <begin position="6"/>
        <end position="24"/>
    </location>
</feature>
<keyword evidence="10" id="KW-1185">Reference proteome</keyword>
<protein>
    <submittedName>
        <fullName evidence="9">Putative membrane protein YeiH</fullName>
    </submittedName>
</protein>
<comment type="similarity">
    <text evidence="2">Belongs to the UPF0126 family.</text>
</comment>
<keyword evidence="6 7" id="KW-0472">Membrane</keyword>
<reference evidence="9 10" key="1">
    <citation type="submission" date="2019-03" db="EMBL/GenBank/DDBJ databases">
        <title>Genomic Encyclopedia of Type Strains, Phase IV (KMG-IV): sequencing the most valuable type-strain genomes for metagenomic binning, comparative biology and taxonomic classification.</title>
        <authorList>
            <person name="Goeker M."/>
        </authorList>
    </citation>
    <scope>NUCLEOTIDE SEQUENCE [LARGE SCALE GENOMIC DNA]</scope>
    <source>
        <strain evidence="9 10">DSM 24766</strain>
    </source>
</reference>
<feature type="domain" description="Glycine transporter" evidence="8">
    <location>
        <begin position="91"/>
        <end position="165"/>
    </location>
</feature>
<feature type="transmembrane region" description="Helical" evidence="7">
    <location>
        <begin position="175"/>
        <end position="194"/>
    </location>
</feature>